<dbReference type="AlphaFoldDB" id="A0A495P1H9"/>
<dbReference type="OrthoDB" id="3540923at2"/>
<name>A0A495P1H9_9FLAO</name>
<gene>
    <name evidence="2" type="ORF">BC962_3267</name>
</gene>
<comment type="caution">
    <text evidence="2">The sequence shown here is derived from an EMBL/GenBank/DDBJ whole genome shotgun (WGS) entry which is preliminary data.</text>
</comment>
<keyword evidence="3" id="KW-1185">Reference proteome</keyword>
<dbReference type="EMBL" id="RBLG01000010">
    <property type="protein sequence ID" value="RKS42509.1"/>
    <property type="molecule type" value="Genomic_DNA"/>
</dbReference>
<reference evidence="2 3" key="1">
    <citation type="submission" date="2018-10" db="EMBL/GenBank/DDBJ databases">
        <title>Genomic Encyclopedia of Archaeal and Bacterial Type Strains, Phase II (KMG-II): from individual species to whole genera.</title>
        <authorList>
            <person name="Goeker M."/>
        </authorList>
    </citation>
    <scope>NUCLEOTIDE SEQUENCE [LARGE SCALE GENOMIC DNA]</scope>
    <source>
        <strain evidence="2 3">DSM 19839</strain>
    </source>
</reference>
<feature type="coiled-coil region" evidence="1">
    <location>
        <begin position="12"/>
        <end position="39"/>
    </location>
</feature>
<evidence type="ECO:0000313" key="3">
    <source>
        <dbReference type="Proteomes" id="UP000276282"/>
    </source>
</evidence>
<evidence type="ECO:0000256" key="1">
    <source>
        <dbReference type="SAM" id="Coils"/>
    </source>
</evidence>
<dbReference type="Proteomes" id="UP000276282">
    <property type="component" value="Unassembled WGS sequence"/>
</dbReference>
<sequence>MKFIKDDRLYILKEKIRTHNKLSSELKDLELRRTRKEQSQIESKEILDKEKKEFNNINELSINSIFYSLIGKKEEKLEKERQEFLLAKLNFDTLKEEIDLIVQRKKEILKDIFNIEDINKEYNELLADKEKFLISLNNSRSNEIQVVKDKISNVEFQKKEIDQAILATIPVLEKLEQIYSKLNSAENWGVFDLLGSGLLATAIKHSKIDDAKSLISKTQFDIDNLINELNDVDIKYNIRNTINIDGFYTFSDFFFDGLIFDFIVQEKISKSKNHIKFIKTNVSRLKSQLLMTLKKLDSDRMDLIKRNEELISS</sequence>
<organism evidence="2 3">
    <name type="scientific">Gillisia mitskevichiae</name>
    <dbReference type="NCBI Taxonomy" id="270921"/>
    <lineage>
        <taxon>Bacteria</taxon>
        <taxon>Pseudomonadati</taxon>
        <taxon>Bacteroidota</taxon>
        <taxon>Flavobacteriia</taxon>
        <taxon>Flavobacteriales</taxon>
        <taxon>Flavobacteriaceae</taxon>
        <taxon>Gillisia</taxon>
    </lineage>
</organism>
<evidence type="ECO:0000313" key="2">
    <source>
        <dbReference type="EMBL" id="RKS42509.1"/>
    </source>
</evidence>
<accession>A0A495P1H9</accession>
<protein>
    <submittedName>
        <fullName evidence="2">Uncharacterized protein</fullName>
    </submittedName>
</protein>
<dbReference type="RefSeq" id="WP_121347091.1">
    <property type="nucleotide sequence ID" value="NZ_RBLG01000010.1"/>
</dbReference>
<proteinExistence type="predicted"/>
<keyword evidence="1" id="KW-0175">Coiled coil</keyword>